<dbReference type="EMBL" id="JBHUMD010000026">
    <property type="protein sequence ID" value="MFD2603017.1"/>
    <property type="molecule type" value="Genomic_DNA"/>
</dbReference>
<name>A0ABW5NYC3_9FLAO</name>
<keyword evidence="1" id="KW-1133">Transmembrane helix</keyword>
<keyword evidence="3" id="KW-1185">Reference proteome</keyword>
<protein>
    <recommendedName>
        <fullName evidence="4">Phosphatidate cytidylyltransferase</fullName>
    </recommendedName>
</protein>
<comment type="caution">
    <text evidence="2">The sequence shown here is derived from an EMBL/GenBank/DDBJ whole genome shotgun (WGS) entry which is preliminary data.</text>
</comment>
<reference evidence="3" key="1">
    <citation type="journal article" date="2019" name="Int. J. Syst. Evol. Microbiol.">
        <title>The Global Catalogue of Microorganisms (GCM) 10K type strain sequencing project: providing services to taxonomists for standard genome sequencing and annotation.</title>
        <authorList>
            <consortium name="The Broad Institute Genomics Platform"/>
            <consortium name="The Broad Institute Genome Sequencing Center for Infectious Disease"/>
            <person name="Wu L."/>
            <person name="Ma J."/>
        </authorList>
    </citation>
    <scope>NUCLEOTIDE SEQUENCE [LARGE SCALE GENOMIC DNA]</scope>
    <source>
        <strain evidence="3">KCTC 42107</strain>
    </source>
</reference>
<accession>A0ABW5NYC3</accession>
<dbReference type="PROSITE" id="PS51257">
    <property type="entry name" value="PROKAR_LIPOPROTEIN"/>
    <property type="match status" value="1"/>
</dbReference>
<keyword evidence="1" id="KW-0812">Transmembrane</keyword>
<evidence type="ECO:0000256" key="1">
    <source>
        <dbReference type="SAM" id="Phobius"/>
    </source>
</evidence>
<feature type="transmembrane region" description="Helical" evidence="1">
    <location>
        <begin position="31"/>
        <end position="51"/>
    </location>
</feature>
<organism evidence="2 3">
    <name type="scientific">Flavobacterium suzhouense</name>
    <dbReference type="NCBI Taxonomy" id="1529638"/>
    <lineage>
        <taxon>Bacteria</taxon>
        <taxon>Pseudomonadati</taxon>
        <taxon>Bacteroidota</taxon>
        <taxon>Flavobacteriia</taxon>
        <taxon>Flavobacteriales</taxon>
        <taxon>Flavobacteriaceae</taxon>
        <taxon>Flavobacterium</taxon>
    </lineage>
</organism>
<dbReference type="RefSeq" id="WP_379821568.1">
    <property type="nucleotide sequence ID" value="NZ_JBHUMD010000026.1"/>
</dbReference>
<proteinExistence type="predicted"/>
<evidence type="ECO:0000313" key="2">
    <source>
        <dbReference type="EMBL" id="MFD2603017.1"/>
    </source>
</evidence>
<keyword evidence="1" id="KW-0472">Membrane</keyword>
<evidence type="ECO:0008006" key="4">
    <source>
        <dbReference type="Google" id="ProtNLM"/>
    </source>
</evidence>
<evidence type="ECO:0000313" key="3">
    <source>
        <dbReference type="Proteomes" id="UP001597480"/>
    </source>
</evidence>
<sequence length="56" mass="6234">MQSRIFKLGFLALLFGTMLTSCELVGDIFQAGMGVGIFIVIAVIVLIIWVISRFRK</sequence>
<dbReference type="Proteomes" id="UP001597480">
    <property type="component" value="Unassembled WGS sequence"/>
</dbReference>
<gene>
    <name evidence="2" type="ORF">ACFSR3_13200</name>
</gene>